<dbReference type="EMBL" id="SVAF01000015">
    <property type="protein sequence ID" value="MBE6164955.1"/>
    <property type="molecule type" value="Genomic_DNA"/>
</dbReference>
<feature type="transmembrane region" description="Helical" evidence="1">
    <location>
        <begin position="59"/>
        <end position="79"/>
    </location>
</feature>
<gene>
    <name evidence="2" type="ORF">E7156_06580</name>
</gene>
<evidence type="ECO:0000313" key="2">
    <source>
        <dbReference type="EMBL" id="MBE6164955.1"/>
    </source>
</evidence>
<organism evidence="2 3">
    <name type="scientific">Streptococcus gallolyticus</name>
    <dbReference type="NCBI Taxonomy" id="315405"/>
    <lineage>
        <taxon>Bacteria</taxon>
        <taxon>Bacillati</taxon>
        <taxon>Bacillota</taxon>
        <taxon>Bacilli</taxon>
        <taxon>Lactobacillales</taxon>
        <taxon>Streptococcaceae</taxon>
        <taxon>Streptococcus</taxon>
    </lineage>
</organism>
<dbReference type="Proteomes" id="UP000700800">
    <property type="component" value="Unassembled WGS sequence"/>
</dbReference>
<protein>
    <submittedName>
        <fullName evidence="2">Uncharacterized protein</fullName>
    </submittedName>
</protein>
<keyword evidence="1" id="KW-0472">Membrane</keyword>
<name>A0A928A866_9STRE</name>
<proteinExistence type="predicted"/>
<keyword evidence="1" id="KW-1133">Transmembrane helix</keyword>
<feature type="transmembrane region" description="Helical" evidence="1">
    <location>
        <begin position="12"/>
        <end position="33"/>
    </location>
</feature>
<evidence type="ECO:0000256" key="1">
    <source>
        <dbReference type="SAM" id="Phobius"/>
    </source>
</evidence>
<sequence>MNKKVSANWKYPIFGKISFPLLLITLLITLKFLDNKVKLLIFWLSNHQITTDFQHQYQVIYITTWIVAIIWIAIALRFSDTFENRQLLKDFIKKNKLFLVEKNNDNQEEIVDSVKMKWFEDDKNIIIRAYKTGGPIDNLLDDTIGNKLQVFIKKEFKNENVGLDYIDYVFEKEKDERLIL</sequence>
<evidence type="ECO:0000313" key="3">
    <source>
        <dbReference type="Proteomes" id="UP000700800"/>
    </source>
</evidence>
<accession>A0A928A866</accession>
<dbReference type="AlphaFoldDB" id="A0A928A866"/>
<keyword evidence="1" id="KW-0812">Transmembrane</keyword>
<reference evidence="2" key="1">
    <citation type="submission" date="2019-04" db="EMBL/GenBank/DDBJ databases">
        <title>Evolution of Biomass-Degrading Anaerobic Consortia Revealed by Metagenomics.</title>
        <authorList>
            <person name="Peng X."/>
        </authorList>
    </citation>
    <scope>NUCLEOTIDE SEQUENCE</scope>
    <source>
        <strain evidence="2">SIG195</strain>
    </source>
</reference>
<comment type="caution">
    <text evidence="2">The sequence shown here is derived from an EMBL/GenBank/DDBJ whole genome shotgun (WGS) entry which is preliminary data.</text>
</comment>